<protein>
    <submittedName>
        <fullName evidence="2">Uncharacterized protein</fullName>
    </submittedName>
</protein>
<feature type="transmembrane region" description="Helical" evidence="1">
    <location>
        <begin position="7"/>
        <end position="28"/>
    </location>
</feature>
<name>A0A0V8M0V4_9CHLR</name>
<proteinExistence type="predicted"/>
<organism evidence="2 3">
    <name type="scientific">Dehalococcoides mccartyi</name>
    <dbReference type="NCBI Taxonomy" id="61435"/>
    <lineage>
        <taxon>Bacteria</taxon>
        <taxon>Bacillati</taxon>
        <taxon>Chloroflexota</taxon>
        <taxon>Dehalococcoidia</taxon>
        <taxon>Dehalococcoidales</taxon>
        <taxon>Dehalococcoidaceae</taxon>
        <taxon>Dehalococcoides</taxon>
    </lineage>
</organism>
<dbReference type="PATRIC" id="fig|61435.5.peg.708"/>
<comment type="caution">
    <text evidence="2">The sequence shown here is derived from an EMBL/GenBank/DDBJ whole genome shotgun (WGS) entry which is preliminary data.</text>
</comment>
<accession>A0A0V8M0V4</accession>
<dbReference type="RefSeq" id="WP_058292560.1">
    <property type="nucleotide sequence ID" value="NZ_JGYD01000019.1"/>
</dbReference>
<gene>
    <name evidence="2" type="ORF">DA01_03530</name>
</gene>
<evidence type="ECO:0000313" key="2">
    <source>
        <dbReference type="EMBL" id="KSV17372.1"/>
    </source>
</evidence>
<dbReference type="AlphaFoldDB" id="A0A0V8M0V4"/>
<keyword evidence="1" id="KW-1133">Transmembrane helix</keyword>
<dbReference type="OrthoDB" id="165427at2"/>
<keyword evidence="1" id="KW-0472">Membrane</keyword>
<keyword evidence="1" id="KW-0812">Transmembrane</keyword>
<dbReference type="EMBL" id="JGYD01000019">
    <property type="protein sequence ID" value="KSV17372.1"/>
    <property type="molecule type" value="Genomic_DNA"/>
</dbReference>
<dbReference type="Proteomes" id="UP000053577">
    <property type="component" value="Unassembled WGS sequence"/>
</dbReference>
<sequence>MNTLVRLIQAVLLVIMLIFAWNAVAYFVNSTDSDDSTPVVRSIPTKQSILQAPLTLDGLKTTGRYADGYVFLDFYDSYRLVDYLNKYDYSETHQPYDAGSRYGMYFSDVFYLVPGDNLKIVIYSDVPLGQDLNCEISKYTNKGPVGVTPSYNVERYENGYRAVLSCHATESGTYQFRLWHQDKTASKRCAIVFYFE</sequence>
<evidence type="ECO:0000313" key="3">
    <source>
        <dbReference type="Proteomes" id="UP000053577"/>
    </source>
</evidence>
<reference evidence="2 3" key="1">
    <citation type="journal article" date="2015" name="Sci. Rep.">
        <title>A comparative genomics and reductive dehalogenase gene transcription study of two chloroethene-respiring bacteria, Dehalococcoides mccartyi strains MB and 11a.</title>
        <authorList>
            <person name="Low A."/>
            <person name="Shen Z."/>
            <person name="Cheng D."/>
            <person name="Rogers M.J."/>
            <person name="Lee P.K."/>
            <person name="He J."/>
        </authorList>
    </citation>
    <scope>NUCLEOTIDE SEQUENCE [LARGE SCALE GENOMIC DNA]</scope>
    <source>
        <strain evidence="2 3">MB</strain>
    </source>
</reference>
<evidence type="ECO:0000256" key="1">
    <source>
        <dbReference type="SAM" id="Phobius"/>
    </source>
</evidence>